<dbReference type="Proteomes" id="UP000244173">
    <property type="component" value="Chromosome"/>
</dbReference>
<evidence type="ECO:0000313" key="9">
    <source>
        <dbReference type="Proteomes" id="UP000244173"/>
    </source>
</evidence>
<comment type="similarity">
    <text evidence="2">Belongs to the UPF0410 family.</text>
</comment>
<keyword evidence="3" id="KW-1003">Cell membrane</keyword>
<evidence type="ECO:0000256" key="2">
    <source>
        <dbReference type="ARBA" id="ARBA00011006"/>
    </source>
</evidence>
<dbReference type="STRING" id="1122240.GCA_000620105_02617"/>
<keyword evidence="9" id="KW-1185">Reference proteome</keyword>
<evidence type="ECO:0000256" key="7">
    <source>
        <dbReference type="SAM" id="Phobius"/>
    </source>
</evidence>
<feature type="transmembrane region" description="Helical" evidence="7">
    <location>
        <begin position="29"/>
        <end position="47"/>
    </location>
</feature>
<dbReference type="RefSeq" id="WP_028499617.1">
    <property type="nucleotide sequence ID" value="NZ_CP028519.1"/>
</dbReference>
<feature type="transmembrane region" description="Helical" evidence="7">
    <location>
        <begin position="59"/>
        <end position="81"/>
    </location>
</feature>
<dbReference type="AlphaFoldDB" id="A0A2S0PC00"/>
<organism evidence="8 9">
    <name type="scientific">Microvirgula aerodenitrificans</name>
    <dbReference type="NCBI Taxonomy" id="57480"/>
    <lineage>
        <taxon>Bacteria</taxon>
        <taxon>Pseudomonadati</taxon>
        <taxon>Pseudomonadota</taxon>
        <taxon>Betaproteobacteria</taxon>
        <taxon>Neisseriales</taxon>
        <taxon>Aquaspirillaceae</taxon>
        <taxon>Microvirgula</taxon>
    </lineage>
</organism>
<keyword evidence="5 7" id="KW-1133">Transmembrane helix</keyword>
<evidence type="ECO:0000313" key="8">
    <source>
        <dbReference type="EMBL" id="AVY94862.1"/>
    </source>
</evidence>
<evidence type="ECO:0000256" key="4">
    <source>
        <dbReference type="ARBA" id="ARBA00022692"/>
    </source>
</evidence>
<dbReference type="PANTHER" id="PTHR33884:SF3">
    <property type="entry name" value="UPF0410 PROTEIN YMGE"/>
    <property type="match status" value="1"/>
</dbReference>
<keyword evidence="4 7" id="KW-0812">Transmembrane</keyword>
<sequence>MGWIITILAGALIGWLASKVMGTDAQQGAIANILVGIIGSALGKWIFGDLLGIGSAYAAGGFSIAGLVFGILGAVVLIFLLKMVGIFK</sequence>
<name>A0A2S0PC00_9NEIS</name>
<dbReference type="PANTHER" id="PTHR33884">
    <property type="entry name" value="UPF0410 PROTEIN YMGE"/>
    <property type="match status" value="1"/>
</dbReference>
<dbReference type="GO" id="GO:0005886">
    <property type="term" value="C:plasma membrane"/>
    <property type="evidence" value="ECO:0007669"/>
    <property type="project" value="UniProtKB-SubCell"/>
</dbReference>
<comment type="subcellular location">
    <subcellularLocation>
        <location evidence="1">Cell membrane</location>
        <topology evidence="1">Multi-pass membrane protein</topology>
    </subcellularLocation>
</comment>
<accession>A0A2S0PC00</accession>
<reference evidence="8 9" key="1">
    <citation type="submission" date="2018-04" db="EMBL/GenBank/DDBJ databases">
        <title>Denitrifier Microvirgula.</title>
        <authorList>
            <person name="Anderson E."/>
            <person name="Jang J."/>
            <person name="Ishii S."/>
        </authorList>
    </citation>
    <scope>NUCLEOTIDE SEQUENCE [LARGE SCALE GENOMIC DNA]</scope>
    <source>
        <strain evidence="8 9">BE2.4</strain>
    </source>
</reference>
<dbReference type="Pfam" id="PF04226">
    <property type="entry name" value="Transgly_assoc"/>
    <property type="match status" value="1"/>
</dbReference>
<protein>
    <submittedName>
        <fullName evidence="8">GlsB/YeaQ/YmgE family stress response membrane protein</fullName>
    </submittedName>
</protein>
<dbReference type="KEGG" id="maer:DAI18_13055"/>
<dbReference type="EMBL" id="CP028519">
    <property type="protein sequence ID" value="AVY94862.1"/>
    <property type="molecule type" value="Genomic_DNA"/>
</dbReference>
<keyword evidence="6 7" id="KW-0472">Membrane</keyword>
<gene>
    <name evidence="8" type="ORF">DAI18_13055</name>
</gene>
<proteinExistence type="inferred from homology"/>
<evidence type="ECO:0000256" key="3">
    <source>
        <dbReference type="ARBA" id="ARBA00022475"/>
    </source>
</evidence>
<evidence type="ECO:0000256" key="6">
    <source>
        <dbReference type="ARBA" id="ARBA00023136"/>
    </source>
</evidence>
<dbReference type="OrthoDB" id="964123at2"/>
<evidence type="ECO:0000256" key="1">
    <source>
        <dbReference type="ARBA" id="ARBA00004651"/>
    </source>
</evidence>
<dbReference type="InterPro" id="IPR007341">
    <property type="entry name" value="Transgly_assoc"/>
</dbReference>
<evidence type="ECO:0000256" key="5">
    <source>
        <dbReference type="ARBA" id="ARBA00022989"/>
    </source>
</evidence>